<evidence type="ECO:0000256" key="3">
    <source>
        <dbReference type="ARBA" id="ARBA00022729"/>
    </source>
</evidence>
<evidence type="ECO:0000313" key="12">
    <source>
        <dbReference type="Proteomes" id="UP000663937"/>
    </source>
</evidence>
<evidence type="ECO:0000256" key="1">
    <source>
        <dbReference type="ARBA" id="ARBA00004141"/>
    </source>
</evidence>
<feature type="domain" description="PKD" evidence="10">
    <location>
        <begin position="822"/>
        <end position="876"/>
    </location>
</feature>
<keyword evidence="4" id="KW-0677">Repeat</keyword>
<dbReference type="CDD" id="cd00146">
    <property type="entry name" value="PKD"/>
    <property type="match status" value="4"/>
</dbReference>
<keyword evidence="6" id="KW-0472">Membrane</keyword>
<dbReference type="SMART" id="SM00282">
    <property type="entry name" value="LamG"/>
    <property type="match status" value="1"/>
</dbReference>
<dbReference type="InterPro" id="IPR001791">
    <property type="entry name" value="Laminin_G"/>
</dbReference>
<dbReference type="EMBL" id="CP071868">
    <property type="protein sequence ID" value="QTE28896.1"/>
    <property type="molecule type" value="Genomic_DNA"/>
</dbReference>
<dbReference type="SUPFAM" id="SSF49299">
    <property type="entry name" value="PKD domain"/>
    <property type="match status" value="5"/>
</dbReference>
<dbReference type="PANTHER" id="PTHR46730">
    <property type="entry name" value="POLYCYSTIN-1"/>
    <property type="match status" value="1"/>
</dbReference>
<reference evidence="11" key="1">
    <citation type="submission" date="2021-03" db="EMBL/GenBank/DDBJ databases">
        <title>Pengzhenrongella sicca gen. nov., sp. nov., a new member of suborder Micrococcineae isolated from High-Arctic tundra soil.</title>
        <authorList>
            <person name="Peng F."/>
        </authorList>
    </citation>
    <scope>NUCLEOTIDE SEQUENCE</scope>
    <source>
        <strain evidence="11">LRZ-2</strain>
    </source>
</reference>
<dbReference type="CDD" id="cd00110">
    <property type="entry name" value="LamG"/>
    <property type="match status" value="1"/>
</dbReference>
<dbReference type="SMART" id="SM00089">
    <property type="entry name" value="PKD"/>
    <property type="match status" value="5"/>
</dbReference>
<dbReference type="GO" id="GO:0006816">
    <property type="term" value="P:calcium ion transport"/>
    <property type="evidence" value="ECO:0007669"/>
    <property type="project" value="TreeGrafter"/>
</dbReference>
<feature type="signal peptide" evidence="8">
    <location>
        <begin position="1"/>
        <end position="28"/>
    </location>
</feature>
<dbReference type="InterPro" id="IPR013320">
    <property type="entry name" value="ConA-like_dom_sf"/>
</dbReference>
<keyword evidence="5" id="KW-1133">Transmembrane helix</keyword>
<keyword evidence="12" id="KW-1185">Reference proteome</keyword>
<dbReference type="GO" id="GO:0005261">
    <property type="term" value="F:monoatomic cation channel activity"/>
    <property type="evidence" value="ECO:0007669"/>
    <property type="project" value="TreeGrafter"/>
</dbReference>
<feature type="domain" description="PKD" evidence="10">
    <location>
        <begin position="1177"/>
        <end position="1259"/>
    </location>
</feature>
<evidence type="ECO:0000256" key="4">
    <source>
        <dbReference type="ARBA" id="ARBA00022737"/>
    </source>
</evidence>
<dbReference type="KEGG" id="psic:J4E96_16440"/>
<keyword evidence="2" id="KW-0812">Transmembrane</keyword>
<dbReference type="Gene3D" id="2.60.120.200">
    <property type="match status" value="1"/>
</dbReference>
<feature type="domain" description="Laminin G" evidence="9">
    <location>
        <begin position="615"/>
        <end position="790"/>
    </location>
</feature>
<dbReference type="InterPro" id="IPR036116">
    <property type="entry name" value="FN3_sf"/>
</dbReference>
<feature type="chain" id="PRO_5039681095" evidence="8">
    <location>
        <begin position="29"/>
        <end position="1643"/>
    </location>
</feature>
<dbReference type="PANTHER" id="PTHR46730:SF1">
    <property type="entry name" value="PLAT DOMAIN-CONTAINING PROTEIN"/>
    <property type="match status" value="1"/>
</dbReference>
<comment type="subcellular location">
    <subcellularLocation>
        <location evidence="1">Membrane</location>
        <topology evidence="1">Multi-pass membrane protein</topology>
    </subcellularLocation>
</comment>
<dbReference type="Pfam" id="PF18911">
    <property type="entry name" value="PKD_4"/>
    <property type="match status" value="5"/>
</dbReference>
<evidence type="ECO:0000256" key="8">
    <source>
        <dbReference type="SAM" id="SignalP"/>
    </source>
</evidence>
<organism evidence="11 12">
    <name type="scientific">Pengzhenrongella sicca</name>
    <dbReference type="NCBI Taxonomy" id="2819238"/>
    <lineage>
        <taxon>Bacteria</taxon>
        <taxon>Bacillati</taxon>
        <taxon>Actinomycetota</taxon>
        <taxon>Actinomycetes</taxon>
        <taxon>Micrococcales</taxon>
        <taxon>Pengzhenrongella</taxon>
    </lineage>
</organism>
<dbReference type="RefSeq" id="WP_227423146.1">
    <property type="nucleotide sequence ID" value="NZ_CP071868.1"/>
</dbReference>
<dbReference type="InterPro" id="IPR006558">
    <property type="entry name" value="LamG-like"/>
</dbReference>
<dbReference type="InterPro" id="IPR035986">
    <property type="entry name" value="PKD_dom_sf"/>
</dbReference>
<dbReference type="GO" id="GO:0005975">
    <property type="term" value="P:carbohydrate metabolic process"/>
    <property type="evidence" value="ECO:0007669"/>
    <property type="project" value="UniProtKB-ARBA"/>
</dbReference>
<name>A0A8A4ZEC5_9MICO</name>
<dbReference type="SUPFAM" id="SSF49899">
    <property type="entry name" value="Concanavalin A-like lectins/glucanases"/>
    <property type="match status" value="1"/>
</dbReference>
<feature type="domain" description="PKD" evidence="10">
    <location>
        <begin position="876"/>
        <end position="964"/>
    </location>
</feature>
<evidence type="ECO:0000256" key="2">
    <source>
        <dbReference type="ARBA" id="ARBA00022692"/>
    </source>
</evidence>
<protein>
    <submittedName>
        <fullName evidence="11">PKD domain-containing protein</fullName>
    </submittedName>
</protein>
<dbReference type="PROSITE" id="PS50025">
    <property type="entry name" value="LAM_G_DOMAIN"/>
    <property type="match status" value="1"/>
</dbReference>
<evidence type="ECO:0000313" key="11">
    <source>
        <dbReference type="EMBL" id="QTE28896.1"/>
    </source>
</evidence>
<dbReference type="InterPro" id="IPR000601">
    <property type="entry name" value="PKD_dom"/>
</dbReference>
<evidence type="ECO:0000259" key="10">
    <source>
        <dbReference type="PROSITE" id="PS50093"/>
    </source>
</evidence>
<keyword evidence="7" id="KW-1015">Disulfide bond</keyword>
<dbReference type="PROSITE" id="PS50093">
    <property type="entry name" value="PKD"/>
    <property type="match status" value="5"/>
</dbReference>
<dbReference type="Pfam" id="PF13385">
    <property type="entry name" value="Laminin_G_3"/>
    <property type="match status" value="1"/>
</dbReference>
<dbReference type="SUPFAM" id="SSF49265">
    <property type="entry name" value="Fibronectin type III"/>
    <property type="match status" value="1"/>
</dbReference>
<feature type="domain" description="PKD" evidence="10">
    <location>
        <begin position="1345"/>
        <end position="1426"/>
    </location>
</feature>
<feature type="domain" description="PKD" evidence="10">
    <location>
        <begin position="1261"/>
        <end position="1342"/>
    </location>
</feature>
<dbReference type="GO" id="GO:0005886">
    <property type="term" value="C:plasma membrane"/>
    <property type="evidence" value="ECO:0007669"/>
    <property type="project" value="TreeGrafter"/>
</dbReference>
<dbReference type="InterPro" id="IPR013783">
    <property type="entry name" value="Ig-like_fold"/>
</dbReference>
<dbReference type="Gene3D" id="2.60.40.10">
    <property type="entry name" value="Immunoglobulins"/>
    <property type="match status" value="6"/>
</dbReference>
<proteinExistence type="predicted"/>
<evidence type="ECO:0000256" key="5">
    <source>
        <dbReference type="ARBA" id="ARBA00022989"/>
    </source>
</evidence>
<dbReference type="InterPro" id="IPR022409">
    <property type="entry name" value="PKD/Chitinase_dom"/>
</dbReference>
<dbReference type="SMART" id="SM00560">
    <property type="entry name" value="LamGL"/>
    <property type="match status" value="1"/>
</dbReference>
<dbReference type="InterPro" id="IPR011047">
    <property type="entry name" value="Quinoprotein_ADH-like_sf"/>
</dbReference>
<keyword evidence="3 8" id="KW-0732">Signal</keyword>
<evidence type="ECO:0000256" key="7">
    <source>
        <dbReference type="ARBA" id="ARBA00023157"/>
    </source>
</evidence>
<gene>
    <name evidence="11" type="ORF">J4E96_16440</name>
</gene>
<evidence type="ECO:0000256" key="6">
    <source>
        <dbReference type="ARBA" id="ARBA00023136"/>
    </source>
</evidence>
<sequence length="1643" mass="165495">MRSLRAAAARVVATSAAAALLIAGLTVAGPLSQAAADTAPTDAGTPSTVSATSLPTVQVNGVVWSQVIVGGTVYVAGDFTTARPAGAAAGVSTVGRANLLAYDLDSGVLIDTWAPVLNGPAYTITASLDGTRLYVGGDFTYVNGSPQNRIVVLDRATGLRVPGFTVGANAAVRAIVSTPSTIYFAGNFNTVTGATRNRLAAMSSTTGALLSWAVSAQSLQVDALVLSPDNSRLIVGGRFTMLGGIPALGSGAVSTTTAAVLPWAANSVIKNWGAGAGIQSLQTDGTLIYGTGFAYIKDATSAGNLEGTFAADPNTGEIEWVEDCRGDTYSVFANPGGSSVYVVGHIHNCQNIGAYPESNWKHGLAFSKQAVSTITPSTSSSYYNWAGYRAPAQLAYYPDFTVGSYTGQGQATWQVTGNADYVLYGGEFPTVNGSGQQGLARMAVSAKSTNVLPLKLSSTAMAPAALSRAAGTAQVSWQTNWDQDNETLTYDVYRDNETTPIYSVKANSLPWQLPRVSFSDSGLANGSAHTYKVTASDPFGNSVTSSTVSVTVAGASAGPLSTYAAEILGDNPAAYWRLAENSGQTADLTAWGSASVGSGVTRAVTGALTGDSNRAARFTGSSTSRAAATKSAVGSNRFSVEAWFTTTSTTGGKIVGFGSSSGTSNSSSNDRHVYMRADGTLTFGVYPGEVRTVTTPASYNDGQWHHVVATLGADGMKLYVDGAERAADATTISAQPYTGYWRIGGDALSSTWPGAAGENFVGDIDDVAVYGRALPASQVAIHYGTGQSGAIPNLPPTAAFTADPGVLTASFDASASTDFEGPIAGYAWDFGDGQSGTGVSATHAYDVGGTYTVTLTVTDSGGTTNATSQQVVVRAPNVLPVASFTATNTDLTAAFDATSSTDSDGTIPTYAWTFGDGSTGTGATTTHTYAAAGTYPVTLTVTDNDGGSDGADGEVTVTAPTAGVVASDAFGRTVSNGFGSADLGGAWATTSGVTSVASGTGRLQLGAASSTVSARLPGVSGTQLTTRVTESWSKRPNGSGGWLLVRGRITTGGEYRLRVGHTFSGAVTARLVRTTAAGVETSITTDLTVPGLTYTTGTTLKAAFEVTGTSPTTLRAKVWVGSGVEPAGWLIEATDTTAALQAAGHTGVAALLSSSTTNGPVTVQVDNFTVDGPFSTTNVSPVASFTAATTGLTADVDAAASSDPDGTIAGYAWSFGDGSTGTGATASHTYATAGTFTITLTVTDSGGATATTTRQVSVEPVNQVPIASFTAASSLLTADVDATGSSDPDGTIAGYAWSFGDGGTATGATASHAYTAGGTYTITLTVTDNSGATATTTRDVTVALANVPPTASFTATATGLSAAVDAAGSSDPDGTISSYAWTFGDGATATGVTASHDYASTGTYTVTLTVTDSDGATATTTRDLSVAPVPTALATDAFGRTVASGLGDADLGGAWTATAGATSVSGGAGRLALSGVNVTASARLPGISGTTLTTRVVESWDKRPAGSGGWFLLRGRITTGGEYRLRINHRSNGVVTARVMRTNSAGTETAITTELTVPGVTYAAGTGVTLLFEVSTTTTTSLRAKVWATGTSEPAAWLISATDSTAALQGSGHTGVAALTSSTATNAPITVSIDDYTVTQPAP</sequence>
<dbReference type="SUPFAM" id="SSF50998">
    <property type="entry name" value="Quinoprotein alcohol dehydrogenase-like"/>
    <property type="match status" value="1"/>
</dbReference>
<evidence type="ECO:0000259" key="9">
    <source>
        <dbReference type="PROSITE" id="PS50025"/>
    </source>
</evidence>
<accession>A0A8A4ZEC5</accession>
<dbReference type="Proteomes" id="UP000663937">
    <property type="component" value="Chromosome"/>
</dbReference>